<organism evidence="1 2">
    <name type="scientific">Onchocerca volvulus</name>
    <dbReference type="NCBI Taxonomy" id="6282"/>
    <lineage>
        <taxon>Eukaryota</taxon>
        <taxon>Metazoa</taxon>
        <taxon>Ecdysozoa</taxon>
        <taxon>Nematoda</taxon>
        <taxon>Chromadorea</taxon>
        <taxon>Rhabditida</taxon>
        <taxon>Spirurina</taxon>
        <taxon>Spiruromorpha</taxon>
        <taxon>Filarioidea</taxon>
        <taxon>Onchocercidae</taxon>
        <taxon>Onchocerca</taxon>
    </lineage>
</organism>
<dbReference type="AlphaFoldDB" id="A0A8R1XQ60"/>
<reference evidence="2" key="1">
    <citation type="submission" date="2013-10" db="EMBL/GenBank/DDBJ databases">
        <title>Genome sequencing of Onchocerca volvulus.</title>
        <authorList>
            <person name="Cotton J."/>
            <person name="Tsai J."/>
            <person name="Stanley E."/>
            <person name="Tracey A."/>
            <person name="Holroyd N."/>
            <person name="Lustigman S."/>
            <person name="Berriman M."/>
        </authorList>
    </citation>
    <scope>NUCLEOTIDE SEQUENCE</scope>
</reference>
<accession>A0A8R1XQ60</accession>
<sequence length="39" mass="4305">MASIEDAIDLDFGEDDLLGDELSSAQRIELTETSISFEK</sequence>
<dbReference type="EnsemblMetazoa" id="OVOC13410.1">
    <property type="protein sequence ID" value="OVOC13410.1"/>
    <property type="gene ID" value="WBGene00255418"/>
</dbReference>
<reference evidence="1" key="2">
    <citation type="submission" date="2022-06" db="UniProtKB">
        <authorList>
            <consortium name="EnsemblMetazoa"/>
        </authorList>
    </citation>
    <scope>IDENTIFICATION</scope>
</reference>
<dbReference type="Proteomes" id="UP000024404">
    <property type="component" value="Unassembled WGS sequence"/>
</dbReference>
<evidence type="ECO:0000313" key="2">
    <source>
        <dbReference type="Proteomes" id="UP000024404"/>
    </source>
</evidence>
<protein>
    <submittedName>
        <fullName evidence="1">Uncharacterized protein</fullName>
    </submittedName>
</protein>
<evidence type="ECO:0000313" key="1">
    <source>
        <dbReference type="EnsemblMetazoa" id="OVOC13410.1"/>
    </source>
</evidence>
<dbReference type="EMBL" id="CMVM020000172">
    <property type="status" value="NOT_ANNOTATED_CDS"/>
    <property type="molecule type" value="Genomic_DNA"/>
</dbReference>
<name>A0A8R1XQ60_ONCVO</name>
<dbReference type="EnsemblMetazoa" id="OVOC13410.2">
    <property type="protein sequence ID" value="OVOC13410.2"/>
    <property type="gene ID" value="WBGene00255418"/>
</dbReference>
<proteinExistence type="predicted"/>
<keyword evidence="2" id="KW-1185">Reference proteome</keyword>